<dbReference type="PANTHER" id="PTHR40572">
    <property type="entry name" value="PROTEIN BAX"/>
    <property type="match status" value="1"/>
</dbReference>
<protein>
    <submittedName>
        <fullName evidence="2">Glucosaminidase domain-containing protein</fullName>
    </submittedName>
</protein>
<dbReference type="Proteomes" id="UP001501600">
    <property type="component" value="Unassembled WGS sequence"/>
</dbReference>
<dbReference type="PANTHER" id="PTHR40572:SF1">
    <property type="entry name" value="PROTEIN BAX"/>
    <property type="match status" value="1"/>
</dbReference>
<gene>
    <name evidence="2" type="ORF">GCM10025772_06800</name>
</gene>
<accession>A0ABP9RXR6</accession>
<proteinExistence type="predicted"/>
<keyword evidence="3" id="KW-1185">Reference proteome</keyword>
<reference evidence="3" key="1">
    <citation type="journal article" date="2019" name="Int. J. Syst. Evol. Microbiol.">
        <title>The Global Catalogue of Microorganisms (GCM) 10K type strain sequencing project: providing services to taxonomists for standard genome sequencing and annotation.</title>
        <authorList>
            <consortium name="The Broad Institute Genomics Platform"/>
            <consortium name="The Broad Institute Genome Sequencing Center for Infectious Disease"/>
            <person name="Wu L."/>
            <person name="Ma J."/>
        </authorList>
    </citation>
    <scope>NUCLEOTIDE SEQUENCE [LARGE SCALE GENOMIC DNA]</scope>
    <source>
        <strain evidence="3">JCM 18720</strain>
    </source>
</reference>
<dbReference type="InterPro" id="IPR053195">
    <property type="entry name" value="Bax-like"/>
</dbReference>
<evidence type="ECO:0000259" key="1">
    <source>
        <dbReference type="Pfam" id="PF01832"/>
    </source>
</evidence>
<dbReference type="InterPro" id="IPR002901">
    <property type="entry name" value="MGlyc_endo_b_GlcNAc-like_dom"/>
</dbReference>
<feature type="domain" description="Mannosyl-glycoprotein endo-beta-N-acetylglucosamidase-like" evidence="1">
    <location>
        <begin position="134"/>
        <end position="224"/>
    </location>
</feature>
<dbReference type="Gene3D" id="1.10.530.10">
    <property type="match status" value="1"/>
</dbReference>
<sequence>MRSGRIGRITLGLAAVALAMIVIQTSLPPEVTSSSFPRLEKNPTRMQAPDFSLYTDVQAKKAAFFGFLRPLVAEENQKILAQRQWLNSVLERVQAGKTLDSTEEQRLTELAEDYRYELRHLDEESLKALLERVDEVPEDMVLIQAANESGWGTSRFAVEGNNYFGQWCFSKGCGLVPNSRDSGLSHEVAKFADPRASVAAYLLNINTNGAYDDLRDVRRGLRKAGQPVTAEDLIPTLIRYSERREAYVAELLQMLGDNHIYL</sequence>
<evidence type="ECO:0000313" key="2">
    <source>
        <dbReference type="EMBL" id="GAA5187965.1"/>
    </source>
</evidence>
<name>A0ABP9RXR6_9GAMM</name>
<dbReference type="RefSeq" id="WP_345315636.1">
    <property type="nucleotide sequence ID" value="NZ_BAABLF010000005.1"/>
</dbReference>
<dbReference type="Pfam" id="PF01832">
    <property type="entry name" value="Glucosaminidase"/>
    <property type="match status" value="1"/>
</dbReference>
<evidence type="ECO:0000313" key="3">
    <source>
        <dbReference type="Proteomes" id="UP001501600"/>
    </source>
</evidence>
<comment type="caution">
    <text evidence="2">The sequence shown here is derived from an EMBL/GenBank/DDBJ whole genome shotgun (WGS) entry which is preliminary data.</text>
</comment>
<dbReference type="EMBL" id="BAABLF010000005">
    <property type="protein sequence ID" value="GAA5187965.1"/>
    <property type="molecule type" value="Genomic_DNA"/>
</dbReference>
<organism evidence="2 3">
    <name type="scientific">Ferrimonas gelatinilytica</name>
    <dbReference type="NCBI Taxonomy" id="1255257"/>
    <lineage>
        <taxon>Bacteria</taxon>
        <taxon>Pseudomonadati</taxon>
        <taxon>Pseudomonadota</taxon>
        <taxon>Gammaproteobacteria</taxon>
        <taxon>Alteromonadales</taxon>
        <taxon>Ferrimonadaceae</taxon>
        <taxon>Ferrimonas</taxon>
    </lineage>
</organism>